<dbReference type="OrthoDB" id="9775804at2"/>
<evidence type="ECO:0000256" key="2">
    <source>
        <dbReference type="ARBA" id="ARBA00023315"/>
    </source>
</evidence>
<keyword evidence="5" id="KW-1185">Reference proteome</keyword>
<sequence>MNLRLQKELPDCQQFFDLYQTTGWKHPFNDQQLFQAISNSWFTLSAYKNQELIGFGRIISDGIYQALICDLIVKPEFRNHGVGTTILRALLEECRQHNILLVSLFSARGKSDFYKKFGFVERDASAPGMIWDQTKSPF</sequence>
<dbReference type="SUPFAM" id="SSF55729">
    <property type="entry name" value="Acyl-CoA N-acyltransferases (Nat)"/>
    <property type="match status" value="1"/>
</dbReference>
<dbReference type="PANTHER" id="PTHR43626:SF4">
    <property type="entry name" value="GCN5-RELATED N-ACETYLTRANSFERASE 2, CHLOROPLASTIC"/>
    <property type="match status" value="1"/>
</dbReference>
<dbReference type="InterPro" id="IPR045039">
    <property type="entry name" value="NSI-like"/>
</dbReference>
<keyword evidence="2" id="KW-0012">Acyltransferase</keyword>
<keyword evidence="1" id="KW-0808">Transferase</keyword>
<organism evidence="4 5">
    <name type="scientific">Thermoflavimicrobium dichotomicum</name>
    <dbReference type="NCBI Taxonomy" id="46223"/>
    <lineage>
        <taxon>Bacteria</taxon>
        <taxon>Bacillati</taxon>
        <taxon>Bacillota</taxon>
        <taxon>Bacilli</taxon>
        <taxon>Bacillales</taxon>
        <taxon>Thermoactinomycetaceae</taxon>
        <taxon>Thermoflavimicrobium</taxon>
    </lineage>
</organism>
<dbReference type="AlphaFoldDB" id="A0A1I3P408"/>
<feature type="domain" description="N-acetyltransferase" evidence="3">
    <location>
        <begin position="1"/>
        <end position="138"/>
    </location>
</feature>
<evidence type="ECO:0000256" key="1">
    <source>
        <dbReference type="ARBA" id="ARBA00022679"/>
    </source>
</evidence>
<accession>A0A1I3P408</accession>
<dbReference type="PROSITE" id="PS51186">
    <property type="entry name" value="GNAT"/>
    <property type="match status" value="1"/>
</dbReference>
<dbReference type="InterPro" id="IPR016181">
    <property type="entry name" value="Acyl_CoA_acyltransferase"/>
</dbReference>
<dbReference type="RefSeq" id="WP_093229139.1">
    <property type="nucleotide sequence ID" value="NZ_FORR01000005.1"/>
</dbReference>
<gene>
    <name evidence="4" type="ORF">SAMN05421852_10583</name>
</gene>
<dbReference type="InterPro" id="IPR000182">
    <property type="entry name" value="GNAT_dom"/>
</dbReference>
<dbReference type="PANTHER" id="PTHR43626">
    <property type="entry name" value="ACYL-COA N-ACYLTRANSFERASE"/>
    <property type="match status" value="1"/>
</dbReference>
<reference evidence="4 5" key="1">
    <citation type="submission" date="2016-10" db="EMBL/GenBank/DDBJ databases">
        <authorList>
            <person name="de Groot N.N."/>
        </authorList>
    </citation>
    <scope>NUCLEOTIDE SEQUENCE [LARGE SCALE GENOMIC DNA]</scope>
    <source>
        <strain evidence="4 5">DSM 44778</strain>
    </source>
</reference>
<dbReference type="Gene3D" id="3.40.630.30">
    <property type="match status" value="1"/>
</dbReference>
<evidence type="ECO:0000313" key="5">
    <source>
        <dbReference type="Proteomes" id="UP000199545"/>
    </source>
</evidence>
<name>A0A1I3P408_9BACL</name>
<evidence type="ECO:0000259" key="3">
    <source>
        <dbReference type="PROSITE" id="PS51186"/>
    </source>
</evidence>
<dbReference type="GO" id="GO:0008080">
    <property type="term" value="F:N-acetyltransferase activity"/>
    <property type="evidence" value="ECO:0007669"/>
    <property type="project" value="InterPro"/>
</dbReference>
<dbReference type="Pfam" id="PF13673">
    <property type="entry name" value="Acetyltransf_10"/>
    <property type="match status" value="1"/>
</dbReference>
<dbReference type="CDD" id="cd04301">
    <property type="entry name" value="NAT_SF"/>
    <property type="match status" value="1"/>
</dbReference>
<dbReference type="STRING" id="46223.SAMN05421852_10583"/>
<dbReference type="GO" id="GO:0005737">
    <property type="term" value="C:cytoplasm"/>
    <property type="evidence" value="ECO:0007669"/>
    <property type="project" value="TreeGrafter"/>
</dbReference>
<evidence type="ECO:0000313" key="4">
    <source>
        <dbReference type="EMBL" id="SFJ16295.1"/>
    </source>
</evidence>
<dbReference type="Proteomes" id="UP000199545">
    <property type="component" value="Unassembled WGS sequence"/>
</dbReference>
<protein>
    <submittedName>
        <fullName evidence="4">N-acetylglutamate synthase, GNAT family</fullName>
    </submittedName>
</protein>
<proteinExistence type="predicted"/>
<dbReference type="EMBL" id="FORR01000005">
    <property type="protein sequence ID" value="SFJ16295.1"/>
    <property type="molecule type" value="Genomic_DNA"/>
</dbReference>